<organism evidence="5 6">
    <name type="scientific">Nocardioides panzhihuensis</name>
    <dbReference type="NCBI Taxonomy" id="860243"/>
    <lineage>
        <taxon>Bacteria</taxon>
        <taxon>Bacillati</taxon>
        <taxon>Actinomycetota</taxon>
        <taxon>Actinomycetes</taxon>
        <taxon>Propionibacteriales</taxon>
        <taxon>Nocardioidaceae</taxon>
        <taxon>Nocardioides</taxon>
    </lineage>
</organism>
<name>A0A7Z0DKQ6_9ACTN</name>
<feature type="domain" description="HTH araC/xylS-type" evidence="4">
    <location>
        <begin position="232"/>
        <end position="330"/>
    </location>
</feature>
<comment type="caution">
    <text evidence="5">The sequence shown here is derived from an EMBL/GenBank/DDBJ whole genome shotgun (WGS) entry which is preliminary data.</text>
</comment>
<dbReference type="InterPro" id="IPR018060">
    <property type="entry name" value="HTH_AraC"/>
</dbReference>
<dbReference type="EMBL" id="JACBZR010000001">
    <property type="protein sequence ID" value="NYI77365.1"/>
    <property type="molecule type" value="Genomic_DNA"/>
</dbReference>
<dbReference type="Gene3D" id="1.10.10.60">
    <property type="entry name" value="Homeodomain-like"/>
    <property type="match status" value="1"/>
</dbReference>
<evidence type="ECO:0000256" key="3">
    <source>
        <dbReference type="ARBA" id="ARBA00023163"/>
    </source>
</evidence>
<evidence type="ECO:0000259" key="4">
    <source>
        <dbReference type="PROSITE" id="PS01124"/>
    </source>
</evidence>
<keyword evidence="1" id="KW-0805">Transcription regulation</keyword>
<dbReference type="PROSITE" id="PS01124">
    <property type="entry name" value="HTH_ARAC_FAMILY_2"/>
    <property type="match status" value="1"/>
</dbReference>
<gene>
    <name evidence="5" type="ORF">BJ988_002013</name>
</gene>
<accession>A0A7Z0DKQ6</accession>
<dbReference type="AlphaFoldDB" id="A0A7Z0DKQ6"/>
<dbReference type="GO" id="GO:0005829">
    <property type="term" value="C:cytosol"/>
    <property type="evidence" value="ECO:0007669"/>
    <property type="project" value="TreeGrafter"/>
</dbReference>
<dbReference type="SMART" id="SM00342">
    <property type="entry name" value="HTH_ARAC"/>
    <property type="match status" value="1"/>
</dbReference>
<reference evidence="5 6" key="1">
    <citation type="submission" date="2020-07" db="EMBL/GenBank/DDBJ databases">
        <title>Sequencing the genomes of 1000 actinobacteria strains.</title>
        <authorList>
            <person name="Klenk H.-P."/>
        </authorList>
    </citation>
    <scope>NUCLEOTIDE SEQUENCE [LARGE SCALE GENOMIC DNA]</scope>
    <source>
        <strain evidence="5 6">DSM 26487</strain>
    </source>
</reference>
<sequence>MSLIRGTCLSGYPELVAELGGDPSRLLADAGLRIRDIGRNDVFISYVGVIAAVESAAASTGTADFGRRLASRQGIEILGPVGSAAKTSATVGDAFAIFDTYISAYSPAIRTTLTALPGSTRLRFEFRIVLDKRLAHPQVTELSLGVALRVCRFLVGRDYAPVAVHIPHAALAPRADYVAYFGCAPSVDDRLSGFTIEAATLSRPLQHDDITHQALLDYLRGVVATAEPGLAGEVRDVVRRLLPTGAVTLELIAAQFSLHPKALQRRLALEGHTYGSLVDGVRRESAERYLRETELSLTHLARELGYSEQSVLTRSCRRWFNDSPANIRRQARGSEPAATR</sequence>
<keyword evidence="3" id="KW-0804">Transcription</keyword>
<dbReference type="PANTHER" id="PTHR47894:SF4">
    <property type="entry name" value="HTH-TYPE TRANSCRIPTIONAL REGULATOR GADX"/>
    <property type="match status" value="1"/>
</dbReference>
<proteinExistence type="predicted"/>
<dbReference type="Pfam" id="PF12625">
    <property type="entry name" value="Arabinose_bd"/>
    <property type="match status" value="1"/>
</dbReference>
<keyword evidence="2 5" id="KW-0238">DNA-binding</keyword>
<dbReference type="InterPro" id="IPR009057">
    <property type="entry name" value="Homeodomain-like_sf"/>
</dbReference>
<evidence type="ECO:0000256" key="1">
    <source>
        <dbReference type="ARBA" id="ARBA00023015"/>
    </source>
</evidence>
<dbReference type="SUPFAM" id="SSF46689">
    <property type="entry name" value="Homeodomain-like"/>
    <property type="match status" value="1"/>
</dbReference>
<dbReference type="GO" id="GO:0003700">
    <property type="term" value="F:DNA-binding transcription factor activity"/>
    <property type="evidence" value="ECO:0007669"/>
    <property type="project" value="InterPro"/>
</dbReference>
<dbReference type="Pfam" id="PF12833">
    <property type="entry name" value="HTH_18"/>
    <property type="match status" value="1"/>
</dbReference>
<keyword evidence="6" id="KW-1185">Reference proteome</keyword>
<dbReference type="GO" id="GO:0000976">
    <property type="term" value="F:transcription cis-regulatory region binding"/>
    <property type="evidence" value="ECO:0007669"/>
    <property type="project" value="TreeGrafter"/>
</dbReference>
<evidence type="ECO:0000313" key="5">
    <source>
        <dbReference type="EMBL" id="NYI77365.1"/>
    </source>
</evidence>
<dbReference type="RefSeq" id="WP_179657863.1">
    <property type="nucleotide sequence ID" value="NZ_JACBZR010000001.1"/>
</dbReference>
<dbReference type="PANTHER" id="PTHR47894">
    <property type="entry name" value="HTH-TYPE TRANSCRIPTIONAL REGULATOR GADX"/>
    <property type="match status" value="1"/>
</dbReference>
<protein>
    <submittedName>
        <fullName evidence="5">AraC-like DNA-binding protein</fullName>
    </submittedName>
</protein>
<evidence type="ECO:0000256" key="2">
    <source>
        <dbReference type="ARBA" id="ARBA00023125"/>
    </source>
</evidence>
<evidence type="ECO:0000313" key="6">
    <source>
        <dbReference type="Proteomes" id="UP000564496"/>
    </source>
</evidence>
<dbReference type="InterPro" id="IPR032687">
    <property type="entry name" value="AraC-type_N"/>
</dbReference>
<dbReference type="Proteomes" id="UP000564496">
    <property type="component" value="Unassembled WGS sequence"/>
</dbReference>